<reference evidence="3 4" key="1">
    <citation type="submission" date="2019-02" db="EMBL/GenBank/DDBJ databases">
        <title>Draft genome sequences of novel Actinobacteria.</title>
        <authorList>
            <person name="Sahin N."/>
            <person name="Ay H."/>
            <person name="Saygin H."/>
        </authorList>
    </citation>
    <scope>NUCLEOTIDE SEQUENCE [LARGE SCALE GENOMIC DNA]</scope>
    <source>
        <strain evidence="3 4">8K307</strain>
    </source>
</reference>
<dbReference type="AlphaFoldDB" id="A0A4V2YS80"/>
<dbReference type="InterPro" id="IPR038546">
    <property type="entry name" value="Hen1_N_sf"/>
</dbReference>
<dbReference type="Gene3D" id="3.30.1610.20">
    <property type="entry name" value="Hen1, N-terminal domain"/>
    <property type="match status" value="1"/>
</dbReference>
<dbReference type="Pfam" id="PF12623">
    <property type="entry name" value="Hen1_L"/>
    <property type="match status" value="1"/>
</dbReference>
<evidence type="ECO:0000259" key="2">
    <source>
        <dbReference type="Pfam" id="PF12623"/>
    </source>
</evidence>
<evidence type="ECO:0000313" key="3">
    <source>
        <dbReference type="EMBL" id="TDD68467.1"/>
    </source>
</evidence>
<sequence length="80" mass="8565">MLLTLTSAVAYASDLRYLLHKHPERVQSFQLSVGVVGPGLRLGGSPPCTATPSPTRRWASPTPSPARRPSSRPSRSETPA</sequence>
<dbReference type="InterPro" id="IPR024740">
    <property type="entry name" value="Hen1_N"/>
</dbReference>
<protein>
    <recommendedName>
        <fullName evidence="2">Hen1 N-terminal domain-containing protein</fullName>
    </recommendedName>
</protein>
<dbReference type="OrthoDB" id="626362at2"/>
<dbReference type="EMBL" id="SMLB01000020">
    <property type="protein sequence ID" value="TDD68467.1"/>
    <property type="molecule type" value="Genomic_DNA"/>
</dbReference>
<evidence type="ECO:0000313" key="4">
    <source>
        <dbReference type="Proteomes" id="UP000295217"/>
    </source>
</evidence>
<feature type="region of interest" description="Disordered" evidence="1">
    <location>
        <begin position="40"/>
        <end position="80"/>
    </location>
</feature>
<organism evidence="3 4">
    <name type="scientific">Jiangella aurantiaca</name>
    <dbReference type="NCBI Taxonomy" id="2530373"/>
    <lineage>
        <taxon>Bacteria</taxon>
        <taxon>Bacillati</taxon>
        <taxon>Actinomycetota</taxon>
        <taxon>Actinomycetes</taxon>
        <taxon>Jiangellales</taxon>
        <taxon>Jiangellaceae</taxon>
        <taxon>Jiangella</taxon>
    </lineage>
</organism>
<gene>
    <name evidence="3" type="ORF">E1262_15705</name>
</gene>
<proteinExistence type="predicted"/>
<accession>A0A4V2YS80</accession>
<dbReference type="Proteomes" id="UP000295217">
    <property type="component" value="Unassembled WGS sequence"/>
</dbReference>
<evidence type="ECO:0000256" key="1">
    <source>
        <dbReference type="SAM" id="MobiDB-lite"/>
    </source>
</evidence>
<name>A0A4V2YS80_9ACTN</name>
<keyword evidence="4" id="KW-1185">Reference proteome</keyword>
<feature type="domain" description="Hen1 N-terminal" evidence="2">
    <location>
        <begin position="1"/>
        <end position="35"/>
    </location>
</feature>
<comment type="caution">
    <text evidence="3">The sequence shown here is derived from an EMBL/GenBank/DDBJ whole genome shotgun (WGS) entry which is preliminary data.</text>
</comment>
<feature type="compositionally biased region" description="Low complexity" evidence="1">
    <location>
        <begin position="56"/>
        <end position="80"/>
    </location>
</feature>